<dbReference type="EMBL" id="AAPH01000008">
    <property type="protein sequence ID" value="EAS43922.1"/>
    <property type="molecule type" value="Genomic_DNA"/>
</dbReference>
<reference evidence="2 3" key="1">
    <citation type="submission" date="2006-03" db="EMBL/GenBank/DDBJ databases">
        <authorList>
            <person name="Bartlett D.H."/>
            <person name="Valle G."/>
            <person name="Lauro F.M."/>
            <person name="Vezzi A."/>
            <person name="Simonato F."/>
            <person name="Eloe E."/>
            <person name="Vitulo N."/>
            <person name="Stratton T.K."/>
            <person name="D'angelo M."/>
            <person name="Ferriera S."/>
            <person name="Johnson J."/>
            <person name="Kravitz S."/>
            <person name="Beeson K."/>
            <person name="Sutton G."/>
            <person name="Rogers Y."/>
            <person name="Friedman R."/>
            <person name="Frazier M."/>
            <person name="Venter J.C."/>
        </authorList>
    </citation>
    <scope>NUCLEOTIDE SEQUENCE [LARGE SCALE GENOMIC DNA]</scope>
    <source>
        <strain evidence="2 3">3TCK</strain>
    </source>
</reference>
<evidence type="ECO:0000256" key="1">
    <source>
        <dbReference type="SAM" id="MobiDB-lite"/>
    </source>
</evidence>
<accession>Q1Z5G0</accession>
<gene>
    <name evidence="2" type="ORF">P3TCK_16489</name>
</gene>
<dbReference type="Proteomes" id="UP000003789">
    <property type="component" value="Unassembled WGS sequence"/>
</dbReference>
<dbReference type="AlphaFoldDB" id="Q1Z5G0"/>
<proteinExistence type="predicted"/>
<comment type="caution">
    <text evidence="2">The sequence shown here is derived from an EMBL/GenBank/DDBJ whole genome shotgun (WGS) entry which is preliminary data.</text>
</comment>
<organism evidence="2 3">
    <name type="scientific">Photobacterium profundum 3TCK</name>
    <dbReference type="NCBI Taxonomy" id="314280"/>
    <lineage>
        <taxon>Bacteria</taxon>
        <taxon>Pseudomonadati</taxon>
        <taxon>Pseudomonadota</taxon>
        <taxon>Gammaproteobacteria</taxon>
        <taxon>Vibrionales</taxon>
        <taxon>Vibrionaceae</taxon>
        <taxon>Photobacterium</taxon>
    </lineage>
</organism>
<protein>
    <submittedName>
        <fullName evidence="2">Uncharacterized protein</fullName>
    </submittedName>
</protein>
<evidence type="ECO:0000313" key="3">
    <source>
        <dbReference type="Proteomes" id="UP000003789"/>
    </source>
</evidence>
<evidence type="ECO:0000313" key="2">
    <source>
        <dbReference type="EMBL" id="EAS43922.1"/>
    </source>
</evidence>
<name>Q1Z5G0_9GAMM</name>
<dbReference type="HOGENOM" id="CLU_3357645_0_0_6"/>
<feature type="region of interest" description="Disordered" evidence="1">
    <location>
        <begin position="1"/>
        <end position="36"/>
    </location>
</feature>
<sequence length="36" mass="3960">MASAKPAACLARPSPTRVRHGYVPPAHRPQYNKKSD</sequence>